<keyword evidence="5" id="KW-0808">Transferase</keyword>
<dbReference type="PANTHER" id="PTHR32319:SF0">
    <property type="entry name" value="BACTERIAL HEMOLYSIN-LIKE PROTEIN"/>
    <property type="match status" value="1"/>
</dbReference>
<feature type="domain" description="RNA-binding S4" evidence="4">
    <location>
        <begin position="5"/>
        <end position="66"/>
    </location>
</feature>
<dbReference type="SMART" id="SM00363">
    <property type="entry name" value="S4"/>
    <property type="match status" value="1"/>
</dbReference>
<reference evidence="5" key="1">
    <citation type="submission" date="2020-02" db="EMBL/GenBank/DDBJ databases">
        <authorList>
            <person name="Meier V. D."/>
        </authorList>
    </citation>
    <scope>NUCLEOTIDE SEQUENCE</scope>
    <source>
        <strain evidence="5">AVDCRST_MAG43</strain>
    </source>
</reference>
<dbReference type="PANTHER" id="PTHR32319">
    <property type="entry name" value="BACTERIAL HEMOLYSIN-LIKE PROTEIN"/>
    <property type="match status" value="1"/>
</dbReference>
<dbReference type="Gene3D" id="3.40.50.150">
    <property type="entry name" value="Vaccinia Virus protein VP39"/>
    <property type="match status" value="1"/>
</dbReference>
<protein>
    <submittedName>
        <fullName evidence="5">RNA binding methyltransferase FtsJ like</fullName>
    </submittedName>
</protein>
<keyword evidence="5" id="KW-0489">Methyltransferase</keyword>
<evidence type="ECO:0000313" key="5">
    <source>
        <dbReference type="EMBL" id="CAA9545526.1"/>
    </source>
</evidence>
<evidence type="ECO:0000256" key="1">
    <source>
        <dbReference type="ARBA" id="ARBA00022884"/>
    </source>
</evidence>
<dbReference type="Pfam" id="PF01728">
    <property type="entry name" value="FtsJ"/>
    <property type="match status" value="1"/>
</dbReference>
<dbReference type="SUPFAM" id="SSF53335">
    <property type="entry name" value="S-adenosyl-L-methionine-dependent methyltransferases"/>
    <property type="match status" value="1"/>
</dbReference>
<dbReference type="PIRSF" id="PIRSF005578">
    <property type="entry name" value="TlyA"/>
    <property type="match status" value="1"/>
</dbReference>
<comment type="similarity">
    <text evidence="2">Belongs to the TlyA family.</text>
</comment>
<evidence type="ECO:0000259" key="4">
    <source>
        <dbReference type="SMART" id="SM00363"/>
    </source>
</evidence>
<dbReference type="InterPro" id="IPR004538">
    <property type="entry name" value="Hemolysin_A/TlyA"/>
</dbReference>
<dbReference type="InterPro" id="IPR036986">
    <property type="entry name" value="S4_RNA-bd_sf"/>
</dbReference>
<dbReference type="InterPro" id="IPR002877">
    <property type="entry name" value="RNA_MeTrfase_FtsJ_dom"/>
</dbReference>
<gene>
    <name evidence="5" type="ORF">AVDCRST_MAG43-549</name>
</gene>
<dbReference type="AlphaFoldDB" id="A0A6J4UBI0"/>
<accession>A0A6J4UBI0</accession>
<dbReference type="GO" id="GO:0032259">
    <property type="term" value="P:methylation"/>
    <property type="evidence" value="ECO:0007669"/>
    <property type="project" value="UniProtKB-KW"/>
</dbReference>
<evidence type="ECO:0000256" key="3">
    <source>
        <dbReference type="PROSITE-ProRule" id="PRU00182"/>
    </source>
</evidence>
<dbReference type="InterPro" id="IPR047048">
    <property type="entry name" value="TlyA"/>
</dbReference>
<sequence>MPRPPRLDQVLVDRELAETRSRAKALILAGDVLVNGQRETRAGHPTGPRDEVSLRAAPRFVSRGGEKLDHALATFEIDVEGMIAADLGASTGGFTDCLLQRGAAKVYAVDVGYGQIDERLRTDDRVVVMERVNARYLETLPQPVEIVVIDVSFISLALMFPVVARILANGAQCVPLIKPQFEAGRDEVGKGGVVRDPEIHRQVLARVVRSAAENGLTTLGMVASPLRGPAGNVEFLARLRKCRSGEELTNTDLAGMIDTAMDQAAHGEPGK</sequence>
<dbReference type="GO" id="GO:0003723">
    <property type="term" value="F:RNA binding"/>
    <property type="evidence" value="ECO:0007669"/>
    <property type="project" value="UniProtKB-KW"/>
</dbReference>
<dbReference type="GO" id="GO:0008168">
    <property type="term" value="F:methyltransferase activity"/>
    <property type="evidence" value="ECO:0007669"/>
    <property type="project" value="UniProtKB-KW"/>
</dbReference>
<dbReference type="Gene3D" id="3.10.290.10">
    <property type="entry name" value="RNA-binding S4 domain"/>
    <property type="match status" value="1"/>
</dbReference>
<name>A0A6J4UBI0_9BACT</name>
<proteinExistence type="inferred from homology"/>
<dbReference type="InterPro" id="IPR029063">
    <property type="entry name" value="SAM-dependent_MTases_sf"/>
</dbReference>
<dbReference type="NCBIfam" id="TIGR00478">
    <property type="entry name" value="tly"/>
    <property type="match status" value="1"/>
</dbReference>
<organism evidence="5">
    <name type="scientific">uncultured Thermomicrobiales bacterium</name>
    <dbReference type="NCBI Taxonomy" id="1645740"/>
    <lineage>
        <taxon>Bacteria</taxon>
        <taxon>Pseudomonadati</taxon>
        <taxon>Thermomicrobiota</taxon>
        <taxon>Thermomicrobia</taxon>
        <taxon>Thermomicrobiales</taxon>
        <taxon>environmental samples</taxon>
    </lineage>
</organism>
<dbReference type="InterPro" id="IPR002942">
    <property type="entry name" value="S4_RNA-bd"/>
</dbReference>
<dbReference type="CDD" id="cd00165">
    <property type="entry name" value="S4"/>
    <property type="match status" value="1"/>
</dbReference>
<dbReference type="EMBL" id="CADCWI010000029">
    <property type="protein sequence ID" value="CAA9545526.1"/>
    <property type="molecule type" value="Genomic_DNA"/>
</dbReference>
<evidence type="ECO:0000256" key="2">
    <source>
        <dbReference type="ARBA" id="ARBA00029460"/>
    </source>
</evidence>
<dbReference type="Pfam" id="PF01479">
    <property type="entry name" value="S4"/>
    <property type="match status" value="1"/>
</dbReference>
<keyword evidence="1 3" id="KW-0694">RNA-binding</keyword>
<dbReference type="PROSITE" id="PS50889">
    <property type="entry name" value="S4"/>
    <property type="match status" value="1"/>
</dbReference>
<dbReference type="SUPFAM" id="SSF55174">
    <property type="entry name" value="Alpha-L RNA-binding motif"/>
    <property type="match status" value="1"/>
</dbReference>